<dbReference type="GO" id="GO:0035082">
    <property type="term" value="P:axoneme assembly"/>
    <property type="evidence" value="ECO:0007669"/>
    <property type="project" value="InterPro"/>
</dbReference>
<proteinExistence type="predicted"/>
<evidence type="ECO:0000256" key="3">
    <source>
        <dbReference type="ARBA" id="ARBA00023212"/>
    </source>
</evidence>
<reference evidence="5" key="2">
    <citation type="submission" date="2025-09" db="UniProtKB">
        <authorList>
            <consortium name="Ensembl"/>
        </authorList>
    </citation>
    <scope>IDENTIFICATION</scope>
</reference>
<dbReference type="GeneTree" id="ENSGT00940000154745"/>
<dbReference type="PANTHER" id="PTHR20899:SF4">
    <property type="entry name" value="PIERCER OF MICROTUBULE WALL 2 PROTEIN"/>
    <property type="match status" value="1"/>
</dbReference>
<dbReference type="AlphaFoldDB" id="A0A3Q2ZBR5"/>
<dbReference type="PANTHER" id="PTHR20899">
    <property type="entry name" value="PIERCE HOMOLOG"/>
    <property type="match status" value="1"/>
</dbReference>
<dbReference type="InterPro" id="IPR026507">
    <property type="entry name" value="PIRC1/2"/>
</dbReference>
<keyword evidence="2" id="KW-0963">Cytoplasm</keyword>
<dbReference type="STRING" id="109280.ENSHCOP00000023593"/>
<protein>
    <submittedName>
        <fullName evidence="5">Uncharacterized protein</fullName>
    </submittedName>
</protein>
<accession>A0A3Q2ZBR5</accession>
<dbReference type="GO" id="GO:0005879">
    <property type="term" value="C:axonemal microtubule"/>
    <property type="evidence" value="ECO:0007669"/>
    <property type="project" value="InterPro"/>
</dbReference>
<evidence type="ECO:0000256" key="4">
    <source>
        <dbReference type="ARBA" id="ARBA00023273"/>
    </source>
</evidence>
<evidence type="ECO:0000313" key="5">
    <source>
        <dbReference type="Ensembl" id="ENSHCOP00000023593.1"/>
    </source>
</evidence>
<keyword evidence="4" id="KW-0966">Cell projection</keyword>
<reference evidence="5" key="1">
    <citation type="submission" date="2025-08" db="UniProtKB">
        <authorList>
            <consortium name="Ensembl"/>
        </authorList>
    </citation>
    <scope>IDENTIFICATION</scope>
</reference>
<dbReference type="Ensembl" id="ENSHCOT00000025923.1">
    <property type="protein sequence ID" value="ENSHCOP00000023593.1"/>
    <property type="gene ID" value="ENSHCOG00000012269.1"/>
</dbReference>
<keyword evidence="6" id="KW-1185">Reference proteome</keyword>
<organism evidence="5 6">
    <name type="scientific">Hippocampus comes</name>
    <name type="common">Tiger tail seahorse</name>
    <dbReference type="NCBI Taxonomy" id="109280"/>
    <lineage>
        <taxon>Eukaryota</taxon>
        <taxon>Metazoa</taxon>
        <taxon>Chordata</taxon>
        <taxon>Craniata</taxon>
        <taxon>Vertebrata</taxon>
        <taxon>Euteleostomi</taxon>
        <taxon>Actinopterygii</taxon>
        <taxon>Neopterygii</taxon>
        <taxon>Teleostei</taxon>
        <taxon>Neoteleostei</taxon>
        <taxon>Acanthomorphata</taxon>
        <taxon>Syngnathiaria</taxon>
        <taxon>Syngnathiformes</taxon>
        <taxon>Syngnathoidei</taxon>
        <taxon>Syngnathidae</taxon>
        <taxon>Hippocampus</taxon>
    </lineage>
</organism>
<comment type="subcellular location">
    <subcellularLocation>
        <location evidence="1">Cytoplasm</location>
        <location evidence="1">Cytoskeleton</location>
        <location evidence="1">Cilium axoneme</location>
    </subcellularLocation>
</comment>
<dbReference type="Proteomes" id="UP000264820">
    <property type="component" value="Unplaced"/>
</dbReference>
<dbReference type="OMA" id="QFLPCNY"/>
<evidence type="ECO:0000313" key="6">
    <source>
        <dbReference type="Proteomes" id="UP000264820"/>
    </source>
</evidence>
<keyword evidence="3" id="KW-0206">Cytoskeleton</keyword>
<dbReference type="Pfam" id="PF14892">
    <property type="entry name" value="PIRC1_2"/>
    <property type="match status" value="1"/>
</dbReference>
<name>A0A3Q2ZBR5_HIPCM</name>
<evidence type="ECO:0000256" key="1">
    <source>
        <dbReference type="ARBA" id="ARBA00004430"/>
    </source>
</evidence>
<sequence length="140" mass="15747">MVAMETKEDCEQPKKEKSYLDKSLFDAGASVMSTPVEEQAENTQTCINLGNPVFTCTATPSFRGASQSRWSKAQNPLYRTTSGDYGLYPPTVETTPCTFHPKSQKFTKHLAKSGMYRDNCFNTTLDRSRVYDCPNLQHTI</sequence>
<evidence type="ECO:0000256" key="2">
    <source>
        <dbReference type="ARBA" id="ARBA00022490"/>
    </source>
</evidence>